<name>A0A5B9G1V4_9FLAO</name>
<sequence>MSVLSNEKKRALAERMFINEGMSCKEISIQIDVSEQTLSRWRKGRTGEKDWDNRRAEVISAPHVIKEILLKELKLVAEGEKPNVDADALAKISKVLETVSGKVSVQVVLSVFQEFDNWMASQEPEVAVSFLEWHKRFILYKASVE</sequence>
<reference evidence="1 2" key="1">
    <citation type="submission" date="2019-08" db="EMBL/GenBank/DDBJ databases">
        <title>Flavobacterium alkalisoli sp. nov., isolated from rhizosphere soil of Suaeda salsa.</title>
        <authorList>
            <person name="Sun J.-Q."/>
            <person name="Xu L."/>
        </authorList>
    </citation>
    <scope>NUCLEOTIDE SEQUENCE [LARGE SCALE GENOMIC DNA]</scope>
    <source>
        <strain evidence="1 2">XS-5</strain>
    </source>
</reference>
<gene>
    <name evidence="1" type="ORF">FUA48_16120</name>
</gene>
<dbReference type="AlphaFoldDB" id="A0A5B9G1V4"/>
<dbReference type="Proteomes" id="UP000321222">
    <property type="component" value="Chromosome"/>
</dbReference>
<dbReference type="KEGG" id="fak:FUA48_16120"/>
<evidence type="ECO:0000313" key="2">
    <source>
        <dbReference type="Proteomes" id="UP000321222"/>
    </source>
</evidence>
<evidence type="ECO:0000313" key="1">
    <source>
        <dbReference type="EMBL" id="QEE51047.1"/>
    </source>
</evidence>
<organism evidence="1 2">
    <name type="scientific">Flavobacterium alkalisoli</name>
    <dbReference type="NCBI Taxonomy" id="2602769"/>
    <lineage>
        <taxon>Bacteria</taxon>
        <taxon>Pseudomonadati</taxon>
        <taxon>Bacteroidota</taxon>
        <taxon>Flavobacteriia</taxon>
        <taxon>Flavobacteriales</taxon>
        <taxon>Flavobacteriaceae</taxon>
        <taxon>Flavobacterium</taxon>
    </lineage>
</organism>
<dbReference type="OrthoDB" id="1068999at2"/>
<dbReference type="InterPro" id="IPR014926">
    <property type="entry name" value="Phage_D3112_Orf24"/>
</dbReference>
<keyword evidence="2" id="KW-1185">Reference proteome</keyword>
<dbReference type="EMBL" id="CP042831">
    <property type="protein sequence ID" value="QEE51047.1"/>
    <property type="molecule type" value="Genomic_DNA"/>
</dbReference>
<dbReference type="RefSeq" id="WP_147584486.1">
    <property type="nucleotide sequence ID" value="NZ_CP042831.1"/>
</dbReference>
<proteinExistence type="predicted"/>
<dbReference type="Pfam" id="PF08822">
    <property type="entry name" value="DUF1804"/>
    <property type="match status" value="1"/>
</dbReference>
<protein>
    <submittedName>
        <fullName evidence="1">DUF1804 family protein</fullName>
    </submittedName>
</protein>
<accession>A0A5B9G1V4</accession>